<organism evidence="1 2">
    <name type="scientific">Arthrobacter phage Cole</name>
    <dbReference type="NCBI Taxonomy" id="2944951"/>
    <lineage>
        <taxon>Viruses</taxon>
        <taxon>Duplodnaviria</taxon>
        <taxon>Heunggongvirae</taxon>
        <taxon>Uroviricota</taxon>
        <taxon>Caudoviricetes</taxon>
        <taxon>Daemsvirinae</taxon>
        <taxon>Nanditavirus</taxon>
        <taxon>Nanditavirus cole</taxon>
    </lineage>
</organism>
<dbReference type="KEGG" id="vg:80034073"/>
<gene>
    <name evidence="1" type="primary">2</name>
    <name evidence="1" type="ORF">SEA_COLE_2</name>
</gene>
<proteinExistence type="predicted"/>
<protein>
    <submittedName>
        <fullName evidence="1">Helix-turn-helix DNA binding domain protein</fullName>
    </submittedName>
</protein>
<name>A0A9E7E5S3_9CAUD</name>
<dbReference type="EMBL" id="ON392166">
    <property type="protein sequence ID" value="URC18040.1"/>
    <property type="molecule type" value="Genomic_DNA"/>
</dbReference>
<reference evidence="1" key="1">
    <citation type="submission" date="2022-04" db="EMBL/GenBank/DDBJ databases">
        <authorList>
            <person name="Alexander J."/>
            <person name="Beall E."/>
            <person name="Blank A."/>
            <person name="Christensen S."/>
            <person name="Falteisek K."/>
            <person name="Fields K."/>
            <person name="Fields S."/>
            <person name="Hubble C."/>
            <person name="Johnson G."/>
            <person name="Kaiser C."/>
            <person name="Kowalski P."/>
            <person name="McCafferty N."/>
            <person name="McIver B."/>
            <person name="Montour A."/>
            <person name="Ott P."/>
            <person name="Pennel L."/>
            <person name="Poncelet M."/>
            <person name="Qureshi E."/>
            <person name="Robertson C."/>
            <person name="Saeed A."/>
            <person name="Schulz N."/>
            <person name="Xiong S."/>
            <person name="Klyczek K."/>
            <person name="Garlena R.A."/>
            <person name="Russell D.A."/>
            <person name="Jacobs-Sera D."/>
            <person name="Hatfull G.F."/>
        </authorList>
    </citation>
    <scope>NUCLEOTIDE SEQUENCE</scope>
</reference>
<accession>A0A9E7E5S3</accession>
<dbReference type="Proteomes" id="UP001055786">
    <property type="component" value="Segment"/>
</dbReference>
<keyword evidence="2" id="KW-1185">Reference proteome</keyword>
<sequence>MHDRPAIRILHGDGESIRGIARHRGASRNAVRRALEPGARDHYHRASASADAEPAVRDVLADYPDMCVSDIAVLIDWRHARRTLSDLVAKLRPEYGGGTSDVHARPMSSLTAGTVAAGEISFGTMKVGRVNL</sequence>
<evidence type="ECO:0000313" key="1">
    <source>
        <dbReference type="EMBL" id="URC18040.1"/>
    </source>
</evidence>
<dbReference type="RefSeq" id="YP_010760968.1">
    <property type="nucleotide sequence ID" value="NC_073590.1"/>
</dbReference>
<dbReference type="GeneID" id="80034073"/>
<evidence type="ECO:0000313" key="2">
    <source>
        <dbReference type="Proteomes" id="UP001055786"/>
    </source>
</evidence>